<accession>K0TQG9</accession>
<name>K0TQG9_THAOC</name>
<reference evidence="2 3" key="1">
    <citation type="journal article" date="2012" name="Genome Biol.">
        <title>Genome and low-iron response of an oceanic diatom adapted to chronic iron limitation.</title>
        <authorList>
            <person name="Lommer M."/>
            <person name="Specht M."/>
            <person name="Roy A.S."/>
            <person name="Kraemer L."/>
            <person name="Andreson R."/>
            <person name="Gutowska M.A."/>
            <person name="Wolf J."/>
            <person name="Bergner S.V."/>
            <person name="Schilhabel M.B."/>
            <person name="Klostermeier U.C."/>
            <person name="Beiko R.G."/>
            <person name="Rosenstiel P."/>
            <person name="Hippler M."/>
            <person name="Laroche J."/>
        </authorList>
    </citation>
    <scope>NUCLEOTIDE SEQUENCE [LARGE SCALE GENOMIC DNA]</scope>
    <source>
        <strain evidence="2 3">CCMP1005</strain>
    </source>
</reference>
<dbReference type="Proteomes" id="UP000266841">
    <property type="component" value="Unassembled WGS sequence"/>
</dbReference>
<dbReference type="EMBL" id="AGNL01002586">
    <property type="protein sequence ID" value="EJK76027.1"/>
    <property type="molecule type" value="Genomic_DNA"/>
</dbReference>
<dbReference type="AlphaFoldDB" id="K0TQG9"/>
<keyword evidence="1" id="KW-0812">Transmembrane</keyword>
<organism evidence="2 3">
    <name type="scientific">Thalassiosira oceanica</name>
    <name type="common">Marine diatom</name>
    <dbReference type="NCBI Taxonomy" id="159749"/>
    <lineage>
        <taxon>Eukaryota</taxon>
        <taxon>Sar</taxon>
        <taxon>Stramenopiles</taxon>
        <taxon>Ochrophyta</taxon>
        <taxon>Bacillariophyta</taxon>
        <taxon>Coscinodiscophyceae</taxon>
        <taxon>Thalassiosirophycidae</taxon>
        <taxon>Thalassiosirales</taxon>
        <taxon>Thalassiosiraceae</taxon>
        <taxon>Thalassiosira</taxon>
    </lineage>
</organism>
<protein>
    <submittedName>
        <fullName evidence="2">Uncharacterized protein</fullName>
    </submittedName>
</protein>
<evidence type="ECO:0000256" key="1">
    <source>
        <dbReference type="SAM" id="Phobius"/>
    </source>
</evidence>
<comment type="caution">
    <text evidence="2">The sequence shown here is derived from an EMBL/GenBank/DDBJ whole genome shotgun (WGS) entry which is preliminary data.</text>
</comment>
<proteinExistence type="predicted"/>
<feature type="transmembrane region" description="Helical" evidence="1">
    <location>
        <begin position="154"/>
        <end position="171"/>
    </location>
</feature>
<evidence type="ECO:0000313" key="2">
    <source>
        <dbReference type="EMBL" id="EJK76027.1"/>
    </source>
</evidence>
<keyword evidence="3" id="KW-1185">Reference proteome</keyword>
<sequence length="467" mass="53354">MNKGCVAKIKDEERFSNWAWLPTLTVRGQCVHTLYVREPALIFSKPWFKSTVFAQPGRLKATCMVTLPRPVPGSDLGQYWELDTESSLIGFSSTSSIRIRVPIKKLFYVIFISNAYFTLRIAAERMAETDRMDWDGEIAIMNDLNDSIILLQRLMTWLVAGYVAFIVNQYYRGAKEKGGLMFSGLARFVADITPCINRDHPEAEEFQEILWSAVNAMGYYALARASKNTKFRLSKDELHEIFESRGMDSDYLLSLAEKETVTAISNGIMKTLHEEMKKGSNGCIDSSFDSHRFVKVSMDLESLQEGSLRVVSSMSANKLPYAYHPYQHLRLNKPIPFTCMSSIWTDPIHDCETEEYIIFQLIRAFTAYFIFGCLELYPTLAKTWEHSLVLENYRGVVDSICRPLKPGEEFLGLREMRLARTTKNTIDLLQSGTRIEGGRPCEDTKGARKLSQVERQSMIQSVNESTW</sequence>
<evidence type="ECO:0000313" key="3">
    <source>
        <dbReference type="Proteomes" id="UP000266841"/>
    </source>
</evidence>
<feature type="transmembrane region" description="Helical" evidence="1">
    <location>
        <begin position="106"/>
        <end position="123"/>
    </location>
</feature>
<keyword evidence="1" id="KW-1133">Transmembrane helix</keyword>
<gene>
    <name evidence="2" type="ORF">THAOC_02230</name>
</gene>
<keyword evidence="1" id="KW-0472">Membrane</keyword>